<name>A0A2Z6R4N6_9GLOM</name>
<dbReference type="Proteomes" id="UP000247702">
    <property type="component" value="Unassembled WGS sequence"/>
</dbReference>
<reference evidence="2 3" key="1">
    <citation type="submission" date="2017-11" db="EMBL/GenBank/DDBJ databases">
        <title>The genome of Rhizophagus clarus HR1 reveals common genetic basis of auxotrophy among arbuscular mycorrhizal fungi.</title>
        <authorList>
            <person name="Kobayashi Y."/>
        </authorList>
    </citation>
    <scope>NUCLEOTIDE SEQUENCE [LARGE SCALE GENOMIC DNA]</scope>
    <source>
        <strain evidence="2 3">HR1</strain>
    </source>
</reference>
<comment type="caution">
    <text evidence="2">The sequence shown here is derived from an EMBL/GenBank/DDBJ whole genome shotgun (WGS) entry which is preliminary data.</text>
</comment>
<evidence type="ECO:0000256" key="1">
    <source>
        <dbReference type="SAM" id="MobiDB-lite"/>
    </source>
</evidence>
<accession>A0A2Z6R4N6</accession>
<dbReference type="EMBL" id="BEXD01001802">
    <property type="protein sequence ID" value="GBB95832.1"/>
    <property type="molecule type" value="Genomic_DNA"/>
</dbReference>
<sequence length="157" mass="18264">MCPFRRSRTSFQSRPSISKVQNTGSVGSKLHFEGLEHQCLFDFLFWIRPSVLKAYNTEVLELHFEAVQKKSGLYLKSRSWQYSSKIQEAVSSLIQKIQDYSISKLDSNYSKESTRPFQRLGSILKAHRFPEVKFQRSSASERILYEILMVHGFLSAF</sequence>
<protein>
    <submittedName>
        <fullName evidence="2">Uncharacterized protein</fullName>
    </submittedName>
</protein>
<gene>
    <name evidence="2" type="ORF">RclHR1_02620023</name>
</gene>
<evidence type="ECO:0000313" key="3">
    <source>
        <dbReference type="Proteomes" id="UP000247702"/>
    </source>
</evidence>
<evidence type="ECO:0000313" key="2">
    <source>
        <dbReference type="EMBL" id="GBB95832.1"/>
    </source>
</evidence>
<feature type="compositionally biased region" description="Polar residues" evidence="1">
    <location>
        <begin position="9"/>
        <end position="23"/>
    </location>
</feature>
<feature type="region of interest" description="Disordered" evidence="1">
    <location>
        <begin position="1"/>
        <end position="23"/>
    </location>
</feature>
<organism evidence="2 3">
    <name type="scientific">Rhizophagus clarus</name>
    <dbReference type="NCBI Taxonomy" id="94130"/>
    <lineage>
        <taxon>Eukaryota</taxon>
        <taxon>Fungi</taxon>
        <taxon>Fungi incertae sedis</taxon>
        <taxon>Mucoromycota</taxon>
        <taxon>Glomeromycotina</taxon>
        <taxon>Glomeromycetes</taxon>
        <taxon>Glomerales</taxon>
        <taxon>Glomeraceae</taxon>
        <taxon>Rhizophagus</taxon>
    </lineage>
</organism>
<keyword evidence="3" id="KW-1185">Reference proteome</keyword>
<dbReference type="AlphaFoldDB" id="A0A2Z6R4N6"/>
<proteinExistence type="predicted"/>